<evidence type="ECO:0000313" key="1">
    <source>
        <dbReference type="EMBL" id="TPX40888.1"/>
    </source>
</evidence>
<organism evidence="2 4">
    <name type="scientific">Synchytrium endobioticum</name>
    <dbReference type="NCBI Taxonomy" id="286115"/>
    <lineage>
        <taxon>Eukaryota</taxon>
        <taxon>Fungi</taxon>
        <taxon>Fungi incertae sedis</taxon>
        <taxon>Chytridiomycota</taxon>
        <taxon>Chytridiomycota incertae sedis</taxon>
        <taxon>Chytridiomycetes</taxon>
        <taxon>Synchytriales</taxon>
        <taxon>Synchytriaceae</taxon>
        <taxon>Synchytrium</taxon>
    </lineage>
</organism>
<reference evidence="3 4" key="1">
    <citation type="journal article" date="2019" name="Sci. Rep.">
        <title>Comparative genomics of chytrid fungi reveal insights into the obligate biotrophic and pathogenic lifestyle of Synchytrium endobioticum.</title>
        <authorList>
            <person name="van de Vossenberg B.T.L.H."/>
            <person name="Warris S."/>
            <person name="Nguyen H.D.T."/>
            <person name="van Gent-Pelzer M.P.E."/>
            <person name="Joly D.L."/>
            <person name="van de Geest H.C."/>
            <person name="Bonants P.J.M."/>
            <person name="Smith D.S."/>
            <person name="Levesque C.A."/>
            <person name="van der Lee T.A.J."/>
        </authorList>
    </citation>
    <scope>NUCLEOTIDE SEQUENCE [LARGE SCALE GENOMIC DNA]</scope>
    <source>
        <strain evidence="2 4">LEV6574</strain>
        <strain evidence="1 3">MB42</strain>
    </source>
</reference>
<keyword evidence="3" id="KW-1185">Reference proteome</keyword>
<comment type="caution">
    <text evidence="2">The sequence shown here is derived from an EMBL/GenBank/DDBJ whole genome shotgun (WGS) entry which is preliminary data.</text>
</comment>
<dbReference type="EMBL" id="QEAN01000296">
    <property type="protein sequence ID" value="TPX40888.1"/>
    <property type="molecule type" value="Genomic_DNA"/>
</dbReference>
<accession>A0A507CXV2</accession>
<sequence length="272" mass="29959">MHSGDDAEPSAITVQVASQIRRADLRYVRDGAAQLQGETALVGTVSLRLLKYSNAHTEPLIHLSRLNLESPRHGTRGYSPDRRRLYDHADWCKLARYAPNVTHLSIFGPYSGISGGIRAWRLTELFLRGHRDGFSLDAVLHSSWLSLKSLRVVASTITSVGDETRTFANLVGFECLNSSFPGTDYKVLGSKLETINCDDVGNGSGFVQMLHVISRSSSTVREIRLVEDYRADEEAVVPSHTFLELSGLLEKLRSLGGTISYIAPVTNSIPTM</sequence>
<evidence type="ECO:0000313" key="4">
    <source>
        <dbReference type="Proteomes" id="UP000320475"/>
    </source>
</evidence>
<name>A0A507CXV2_9FUNG</name>
<proteinExistence type="predicted"/>
<protein>
    <submittedName>
        <fullName evidence="2">Uncharacterized protein</fullName>
    </submittedName>
</protein>
<dbReference type="Proteomes" id="UP000320475">
    <property type="component" value="Unassembled WGS sequence"/>
</dbReference>
<dbReference type="AlphaFoldDB" id="A0A507CXV2"/>
<dbReference type="EMBL" id="QEAM01000202">
    <property type="protein sequence ID" value="TPX43996.1"/>
    <property type="molecule type" value="Genomic_DNA"/>
</dbReference>
<dbReference type="Proteomes" id="UP000317494">
    <property type="component" value="Unassembled WGS sequence"/>
</dbReference>
<evidence type="ECO:0000313" key="2">
    <source>
        <dbReference type="EMBL" id="TPX43996.1"/>
    </source>
</evidence>
<dbReference type="VEuPathDB" id="FungiDB:SeMB42_g05831"/>
<gene>
    <name evidence="2" type="ORF">SeLEV6574_g04770</name>
    <name evidence="1" type="ORF">SeMB42_g05831</name>
</gene>
<evidence type="ECO:0000313" key="3">
    <source>
        <dbReference type="Proteomes" id="UP000317494"/>
    </source>
</evidence>